<feature type="repeat" description="WD" evidence="5">
    <location>
        <begin position="424"/>
        <end position="446"/>
    </location>
</feature>
<accession>A0AAD5Y011</accession>
<dbReference type="InterPro" id="IPR012972">
    <property type="entry name" value="NLE"/>
</dbReference>
<dbReference type="InterPro" id="IPR020472">
    <property type="entry name" value="WD40_PAC1"/>
</dbReference>
<dbReference type="PROSITE" id="PS50294">
    <property type="entry name" value="WD_REPEATS_REGION"/>
    <property type="match status" value="6"/>
</dbReference>
<evidence type="ECO:0000256" key="4">
    <source>
        <dbReference type="ARBA" id="ARBA00023242"/>
    </source>
</evidence>
<evidence type="ECO:0000259" key="7">
    <source>
        <dbReference type="Pfam" id="PF08154"/>
    </source>
</evidence>
<dbReference type="PANTHER" id="PTHR19848:SF0">
    <property type="entry name" value="NOTCHLESS PROTEIN HOMOLOG 1"/>
    <property type="match status" value="1"/>
</dbReference>
<dbReference type="GO" id="GO:0005730">
    <property type="term" value="C:nucleolus"/>
    <property type="evidence" value="ECO:0007669"/>
    <property type="project" value="UniProtKB-SubCell"/>
</dbReference>
<feature type="repeat" description="WD" evidence="5">
    <location>
        <begin position="215"/>
        <end position="261"/>
    </location>
</feature>
<comment type="caution">
    <text evidence="8">The sequence shown here is derived from an EMBL/GenBank/DDBJ whole genome shotgun (WGS) entry which is preliminary data.</text>
</comment>
<dbReference type="SMART" id="SM00320">
    <property type="entry name" value="WD40"/>
    <property type="match status" value="7"/>
</dbReference>
<protein>
    <recommendedName>
        <fullName evidence="7">NLE domain-containing protein</fullName>
    </recommendedName>
</protein>
<dbReference type="PROSITE" id="PS00678">
    <property type="entry name" value="WD_REPEATS_1"/>
    <property type="match status" value="4"/>
</dbReference>
<feature type="region of interest" description="Disordered" evidence="6">
    <location>
        <begin position="1"/>
        <end position="29"/>
    </location>
</feature>
<dbReference type="PRINTS" id="PR00320">
    <property type="entry name" value="GPROTEINBRPT"/>
</dbReference>
<sequence>MPQEKKAYELRTHKPYPTDPLLKKKDRPKAPENTKVFAQFVDPDGQVCGPPLNLPVDATPEQLALLLNNLLENEDPLPYSFFCQDTEITQDLFVDIIDGKKVSTESKVTIVYQPQAVFKVRTVTRCSSSLTGHTEAVIAVCFSPDGKMLATGSGDTTVRVWDLNTETPRYTLAGHKNWVQLVAWSPDCQLLVSGSMDSTLIVWNPHKGVAIGDPLRAHSQVITSIAFEPYHLNKACNRFVSSSKDNTAKVWDATLRKVLFTLAQHTAPVMCVKWGGNGFIYTGSRDKTIKVWDSNTGKLIRNLDGHAHWVNHLALSSDFYLRTGPFDHTSPVFKSKDEEYNAARKRYNEFIAKHGNERLASGSDDFTLFLWDPTVQKKSIARMTGHQQPVNHLSFSPDGKTLASASFDKSVKLWNLKGDDSRQVLSGSKDTTLKVWELKTGKMKQELPGHADEVYAVDWSPAGDKVASGGKDRVLKM</sequence>
<dbReference type="Pfam" id="PF08154">
    <property type="entry name" value="NLE"/>
    <property type="match status" value="1"/>
</dbReference>
<feature type="compositionally biased region" description="Basic and acidic residues" evidence="6">
    <location>
        <begin position="1"/>
        <end position="12"/>
    </location>
</feature>
<dbReference type="InterPro" id="IPR019775">
    <property type="entry name" value="WD40_repeat_CS"/>
</dbReference>
<dbReference type="Gene3D" id="2.130.10.10">
    <property type="entry name" value="YVTN repeat-like/Quinoprotein amine dehydrogenase"/>
    <property type="match status" value="1"/>
</dbReference>
<evidence type="ECO:0000256" key="5">
    <source>
        <dbReference type="PROSITE-ProRule" id="PRU00221"/>
    </source>
</evidence>
<feature type="repeat" description="WD" evidence="5">
    <location>
        <begin position="383"/>
        <end position="424"/>
    </location>
</feature>
<dbReference type="PROSITE" id="PS50082">
    <property type="entry name" value="WD_REPEATS_2"/>
    <property type="match status" value="7"/>
</dbReference>
<proteinExistence type="predicted"/>
<reference evidence="8" key="1">
    <citation type="submission" date="2020-05" db="EMBL/GenBank/DDBJ databases">
        <title>Phylogenomic resolution of chytrid fungi.</title>
        <authorList>
            <person name="Stajich J.E."/>
            <person name="Amses K."/>
            <person name="Simmons R."/>
            <person name="Seto K."/>
            <person name="Myers J."/>
            <person name="Bonds A."/>
            <person name="Quandt C.A."/>
            <person name="Barry K."/>
            <person name="Liu P."/>
            <person name="Grigoriev I."/>
            <person name="Longcore J.E."/>
            <person name="James T.Y."/>
        </authorList>
    </citation>
    <scope>NUCLEOTIDE SEQUENCE</scope>
    <source>
        <strain evidence="8">PLAUS21</strain>
    </source>
</reference>
<gene>
    <name evidence="8" type="ORF">HK103_002444</name>
</gene>
<dbReference type="EMBL" id="JADGKB010000186">
    <property type="protein sequence ID" value="KAJ3251353.1"/>
    <property type="molecule type" value="Genomic_DNA"/>
</dbReference>
<dbReference type="Proteomes" id="UP001210925">
    <property type="component" value="Unassembled WGS sequence"/>
</dbReference>
<evidence type="ECO:0000256" key="1">
    <source>
        <dbReference type="ARBA" id="ARBA00004604"/>
    </source>
</evidence>
<dbReference type="InterPro" id="IPR011047">
    <property type="entry name" value="Quinoprotein_ADH-like_sf"/>
</dbReference>
<dbReference type="InterPro" id="IPR001680">
    <property type="entry name" value="WD40_rpt"/>
</dbReference>
<evidence type="ECO:0000256" key="2">
    <source>
        <dbReference type="ARBA" id="ARBA00022574"/>
    </source>
</evidence>
<dbReference type="Pfam" id="PF00400">
    <property type="entry name" value="WD40"/>
    <property type="match status" value="7"/>
</dbReference>
<organism evidence="8 9">
    <name type="scientific">Boothiomyces macroporosus</name>
    <dbReference type="NCBI Taxonomy" id="261099"/>
    <lineage>
        <taxon>Eukaryota</taxon>
        <taxon>Fungi</taxon>
        <taxon>Fungi incertae sedis</taxon>
        <taxon>Chytridiomycota</taxon>
        <taxon>Chytridiomycota incertae sedis</taxon>
        <taxon>Chytridiomycetes</taxon>
        <taxon>Rhizophydiales</taxon>
        <taxon>Terramycetaceae</taxon>
        <taxon>Boothiomyces</taxon>
    </lineage>
</organism>
<evidence type="ECO:0000313" key="8">
    <source>
        <dbReference type="EMBL" id="KAJ3251353.1"/>
    </source>
</evidence>
<name>A0AAD5Y011_9FUNG</name>
<evidence type="ECO:0000256" key="3">
    <source>
        <dbReference type="ARBA" id="ARBA00022737"/>
    </source>
</evidence>
<keyword evidence="3" id="KW-0677">Repeat</keyword>
<feature type="repeat" description="WD" evidence="5">
    <location>
        <begin position="172"/>
        <end position="204"/>
    </location>
</feature>
<evidence type="ECO:0000256" key="6">
    <source>
        <dbReference type="SAM" id="MobiDB-lite"/>
    </source>
</evidence>
<feature type="repeat" description="WD" evidence="5">
    <location>
        <begin position="130"/>
        <end position="171"/>
    </location>
</feature>
<dbReference type="PANTHER" id="PTHR19848">
    <property type="entry name" value="WD40 REPEAT PROTEIN"/>
    <property type="match status" value="1"/>
</dbReference>
<dbReference type="SUPFAM" id="SSF50998">
    <property type="entry name" value="Quinoprotein alcohol dehydrogenase-like"/>
    <property type="match status" value="1"/>
</dbReference>
<feature type="repeat" description="WD" evidence="5">
    <location>
        <begin position="262"/>
        <end position="302"/>
    </location>
</feature>
<keyword evidence="4" id="KW-0539">Nucleus</keyword>
<feature type="repeat" description="WD" evidence="5">
    <location>
        <begin position="447"/>
        <end position="477"/>
    </location>
</feature>
<dbReference type="InterPro" id="IPR015943">
    <property type="entry name" value="WD40/YVTN_repeat-like_dom_sf"/>
</dbReference>
<feature type="domain" description="NLE" evidence="7">
    <location>
        <begin position="36"/>
        <end position="92"/>
    </location>
</feature>
<dbReference type="CDD" id="cd00200">
    <property type="entry name" value="WD40"/>
    <property type="match status" value="1"/>
</dbReference>
<evidence type="ECO:0000313" key="9">
    <source>
        <dbReference type="Proteomes" id="UP001210925"/>
    </source>
</evidence>
<dbReference type="GO" id="GO:0000027">
    <property type="term" value="P:ribosomal large subunit assembly"/>
    <property type="evidence" value="ECO:0007669"/>
    <property type="project" value="TreeGrafter"/>
</dbReference>
<keyword evidence="2 5" id="KW-0853">WD repeat</keyword>
<keyword evidence="9" id="KW-1185">Reference proteome</keyword>
<comment type="subcellular location">
    <subcellularLocation>
        <location evidence="1">Nucleus</location>
        <location evidence="1">Nucleolus</location>
    </subcellularLocation>
</comment>
<dbReference type="AlphaFoldDB" id="A0AAD5Y011"/>